<dbReference type="PANTHER" id="PTHR10300">
    <property type="entry name" value="CALCIPRESSIN"/>
    <property type="match status" value="1"/>
</dbReference>
<protein>
    <submittedName>
        <fullName evidence="3">Uncharacterized protein</fullName>
    </submittedName>
</protein>
<evidence type="ECO:0000313" key="3">
    <source>
        <dbReference type="EMBL" id="CCA73300.1"/>
    </source>
</evidence>
<dbReference type="STRING" id="1109443.G4TPQ7"/>
<feature type="compositionally biased region" description="Acidic residues" evidence="2">
    <location>
        <begin position="73"/>
        <end position="92"/>
    </location>
</feature>
<gene>
    <name evidence="3" type="ORF">PIIN_07255</name>
</gene>
<feature type="region of interest" description="Disordered" evidence="2">
    <location>
        <begin position="252"/>
        <end position="295"/>
    </location>
</feature>
<feature type="compositionally biased region" description="Pro residues" evidence="2">
    <location>
        <begin position="463"/>
        <end position="476"/>
    </location>
</feature>
<dbReference type="eggNOG" id="KOG4019">
    <property type="taxonomic scope" value="Eukaryota"/>
</dbReference>
<dbReference type="OrthoDB" id="17212at2759"/>
<feature type="compositionally biased region" description="Low complexity" evidence="2">
    <location>
        <begin position="49"/>
        <end position="69"/>
    </location>
</feature>
<name>G4TPQ7_SERID</name>
<dbReference type="GO" id="GO:0008597">
    <property type="term" value="F:calcium-dependent protein serine/threonine phosphatase regulator activity"/>
    <property type="evidence" value="ECO:0007669"/>
    <property type="project" value="TreeGrafter"/>
</dbReference>
<dbReference type="HOGENOM" id="CLU_536495_0_0_1"/>
<feature type="compositionally biased region" description="Low complexity" evidence="2">
    <location>
        <begin position="271"/>
        <end position="286"/>
    </location>
</feature>
<accession>G4TPQ7</accession>
<organism evidence="3 4">
    <name type="scientific">Serendipita indica (strain DSM 11827)</name>
    <name type="common">Root endophyte fungus</name>
    <name type="synonym">Piriformospora indica</name>
    <dbReference type="NCBI Taxonomy" id="1109443"/>
    <lineage>
        <taxon>Eukaryota</taxon>
        <taxon>Fungi</taxon>
        <taxon>Dikarya</taxon>
        <taxon>Basidiomycota</taxon>
        <taxon>Agaricomycotina</taxon>
        <taxon>Agaricomycetes</taxon>
        <taxon>Sebacinales</taxon>
        <taxon>Serendipitaceae</taxon>
        <taxon>Serendipita</taxon>
    </lineage>
</organism>
<feature type="compositionally biased region" description="Basic and acidic residues" evidence="2">
    <location>
        <begin position="344"/>
        <end position="353"/>
    </location>
</feature>
<dbReference type="Proteomes" id="UP000007148">
    <property type="component" value="Unassembled WGS sequence"/>
</dbReference>
<evidence type="ECO:0000256" key="2">
    <source>
        <dbReference type="SAM" id="MobiDB-lite"/>
    </source>
</evidence>
<feature type="compositionally biased region" description="Polar residues" evidence="2">
    <location>
        <begin position="499"/>
        <end position="508"/>
    </location>
</feature>
<keyword evidence="4" id="KW-1185">Reference proteome</keyword>
<feature type="compositionally biased region" description="Low complexity" evidence="2">
    <location>
        <begin position="482"/>
        <end position="494"/>
    </location>
</feature>
<feature type="region of interest" description="Disordered" evidence="2">
    <location>
        <begin position="328"/>
        <end position="353"/>
    </location>
</feature>
<evidence type="ECO:0000313" key="4">
    <source>
        <dbReference type="Proteomes" id="UP000007148"/>
    </source>
</evidence>
<evidence type="ECO:0000256" key="1">
    <source>
        <dbReference type="ARBA" id="ARBA00008209"/>
    </source>
</evidence>
<sequence>MERKPSVSEPTNTLIITPLPLPFFEPRILDALRAHFASFSTTFLHRRSPYSPSSAYGPGASIRGDAAARSGDDSDDPLSMEDDEEVLPEQEPEGDLYSFVPLKSFKRAIVVYYSNEDAERARLASDRLFIPETPRCPAVTLRAFRGPPTVLVEDGWFPGTKRRHIISDDAEEGSWYFGGFPMVSSLNYDDDDGEIKESPFHLRPPVPERNFLISPPGSPPVGWVAVREDPPNEVPLAEDLMEALERVKAQRMAASAQRVQKRRRFSGDGPRSVTSSSKSRSRSGSDSDSDDMEELEQEGVMLIPESAAGLCVRVENWSTRRLIRLHQSREKTRRQRERANSNPLDKKKTRDTVVEVQTSITEMEIELDEELDDGRYASGVDWNRIDHARTIIPVVDIPIDDAEGGGTDNSLFLSERAIKGAPAKAPKLGAKPAPARMPPVPSIGLDFPGINNGLGMAGFKPTAMPPLRPTAMPPFPGREATESSASLASISSTAVEPSLTPTHTPSVL</sequence>
<dbReference type="EMBL" id="CAFZ01000215">
    <property type="protein sequence ID" value="CCA73300.1"/>
    <property type="molecule type" value="Genomic_DNA"/>
</dbReference>
<dbReference type="GO" id="GO:0005634">
    <property type="term" value="C:nucleus"/>
    <property type="evidence" value="ECO:0007669"/>
    <property type="project" value="TreeGrafter"/>
</dbReference>
<dbReference type="Pfam" id="PF04847">
    <property type="entry name" value="Calcipressin"/>
    <property type="match status" value="1"/>
</dbReference>
<feature type="region of interest" description="Disordered" evidence="2">
    <location>
        <begin position="461"/>
        <end position="508"/>
    </location>
</feature>
<dbReference type="PANTHER" id="PTHR10300:SF14">
    <property type="entry name" value="PROTEIN SARAH"/>
    <property type="match status" value="1"/>
</dbReference>
<feature type="region of interest" description="Disordered" evidence="2">
    <location>
        <begin position="47"/>
        <end position="92"/>
    </location>
</feature>
<comment type="similarity">
    <text evidence="1">Belongs to the RCAN family.</text>
</comment>
<reference evidence="3 4" key="1">
    <citation type="journal article" date="2011" name="PLoS Pathog.">
        <title>Endophytic Life Strategies Decoded by Genome and Transcriptome Analyses of the Mutualistic Root Symbiont Piriformospora indica.</title>
        <authorList>
            <person name="Zuccaro A."/>
            <person name="Lahrmann U."/>
            <person name="Guldener U."/>
            <person name="Langen G."/>
            <person name="Pfiffi S."/>
            <person name="Biedenkopf D."/>
            <person name="Wong P."/>
            <person name="Samans B."/>
            <person name="Grimm C."/>
            <person name="Basiewicz M."/>
            <person name="Murat C."/>
            <person name="Martin F."/>
            <person name="Kogel K.H."/>
        </authorList>
    </citation>
    <scope>NUCLEOTIDE SEQUENCE [LARGE SCALE GENOMIC DNA]</scope>
    <source>
        <strain evidence="3 4">DSM 11827</strain>
    </source>
</reference>
<dbReference type="AlphaFoldDB" id="G4TPQ7"/>
<dbReference type="GO" id="GO:0019722">
    <property type="term" value="P:calcium-mediated signaling"/>
    <property type="evidence" value="ECO:0007669"/>
    <property type="project" value="InterPro"/>
</dbReference>
<dbReference type="GO" id="GO:0005737">
    <property type="term" value="C:cytoplasm"/>
    <property type="evidence" value="ECO:0007669"/>
    <property type="project" value="TreeGrafter"/>
</dbReference>
<dbReference type="InParanoid" id="G4TPQ7"/>
<comment type="caution">
    <text evidence="3">The sequence shown here is derived from an EMBL/GenBank/DDBJ whole genome shotgun (WGS) entry which is preliminary data.</text>
</comment>
<dbReference type="InterPro" id="IPR006931">
    <property type="entry name" value="Calcipressin"/>
</dbReference>
<proteinExistence type="inferred from homology"/>